<name>A0A4Z2IK83_9TELE</name>
<keyword evidence="4" id="KW-1185">Reference proteome</keyword>
<comment type="caution">
    <text evidence="3">The sequence shown here is derived from an EMBL/GenBank/DDBJ whole genome shotgun (WGS) entry which is preliminary data.</text>
</comment>
<keyword evidence="2" id="KW-0812">Transmembrane</keyword>
<sequence length="272" mass="30610">MDVAAAEGASQPGIRVRDRPTQVMPNQKKVHARRKRRKELVLIQICLFGGLLVVVKGFSYLAEHSGFRVSSHSGEDQERWGGRRLLQETDNSSLEDLEKEDSKNCTAPDGLMQEMDRIYCSFMGNNVSSAHFPSEVMTTSRCVRRLLLREMRLLSSSTRSRNLNAAQMNPELAELHAWIQQTELSQHRGPAVQPVLPWRFRGDFVEWCSVTLQSVRPPFTPPKPNLSSQRPNIKWPSIPAPSVSVPSIPAPSAHKLHCRQHCDGDETKGPND</sequence>
<organism evidence="3 4">
    <name type="scientific">Liparis tanakae</name>
    <name type="common">Tanaka's snailfish</name>
    <dbReference type="NCBI Taxonomy" id="230148"/>
    <lineage>
        <taxon>Eukaryota</taxon>
        <taxon>Metazoa</taxon>
        <taxon>Chordata</taxon>
        <taxon>Craniata</taxon>
        <taxon>Vertebrata</taxon>
        <taxon>Euteleostomi</taxon>
        <taxon>Actinopterygii</taxon>
        <taxon>Neopterygii</taxon>
        <taxon>Teleostei</taxon>
        <taxon>Neoteleostei</taxon>
        <taxon>Acanthomorphata</taxon>
        <taxon>Eupercaria</taxon>
        <taxon>Perciformes</taxon>
        <taxon>Cottioidei</taxon>
        <taxon>Cottales</taxon>
        <taxon>Liparidae</taxon>
        <taxon>Liparis</taxon>
    </lineage>
</organism>
<feature type="transmembrane region" description="Helical" evidence="2">
    <location>
        <begin position="40"/>
        <end position="62"/>
    </location>
</feature>
<gene>
    <name evidence="3" type="ORF">EYF80_011941</name>
</gene>
<evidence type="ECO:0000313" key="3">
    <source>
        <dbReference type="EMBL" id="TNN77884.1"/>
    </source>
</evidence>
<evidence type="ECO:0000313" key="4">
    <source>
        <dbReference type="Proteomes" id="UP000314294"/>
    </source>
</evidence>
<dbReference type="Proteomes" id="UP000314294">
    <property type="component" value="Unassembled WGS sequence"/>
</dbReference>
<dbReference type="AlphaFoldDB" id="A0A4Z2IK83"/>
<protein>
    <submittedName>
        <fullName evidence="3">Uncharacterized protein</fullName>
    </submittedName>
</protein>
<accession>A0A4Z2IK83</accession>
<dbReference type="OrthoDB" id="10476113at2759"/>
<reference evidence="3 4" key="1">
    <citation type="submission" date="2019-03" db="EMBL/GenBank/DDBJ databases">
        <title>First draft genome of Liparis tanakae, snailfish: a comprehensive survey of snailfish specific genes.</title>
        <authorList>
            <person name="Kim W."/>
            <person name="Song I."/>
            <person name="Jeong J.-H."/>
            <person name="Kim D."/>
            <person name="Kim S."/>
            <person name="Ryu S."/>
            <person name="Song J.Y."/>
            <person name="Lee S.K."/>
        </authorList>
    </citation>
    <scope>NUCLEOTIDE SEQUENCE [LARGE SCALE GENOMIC DNA]</scope>
    <source>
        <tissue evidence="3">Muscle</tissue>
    </source>
</reference>
<proteinExistence type="predicted"/>
<keyword evidence="2" id="KW-0472">Membrane</keyword>
<dbReference type="EMBL" id="SRLO01000079">
    <property type="protein sequence ID" value="TNN77884.1"/>
    <property type="molecule type" value="Genomic_DNA"/>
</dbReference>
<evidence type="ECO:0000256" key="2">
    <source>
        <dbReference type="SAM" id="Phobius"/>
    </source>
</evidence>
<feature type="region of interest" description="Disordered" evidence="1">
    <location>
        <begin position="218"/>
        <end position="254"/>
    </location>
</feature>
<feature type="compositionally biased region" description="Low complexity" evidence="1">
    <location>
        <begin position="236"/>
        <end position="253"/>
    </location>
</feature>
<keyword evidence="2" id="KW-1133">Transmembrane helix</keyword>
<evidence type="ECO:0000256" key="1">
    <source>
        <dbReference type="SAM" id="MobiDB-lite"/>
    </source>
</evidence>
<feature type="region of interest" description="Disordered" evidence="1">
    <location>
        <begin position="1"/>
        <end position="31"/>
    </location>
</feature>